<keyword evidence="1" id="KW-0238">DNA-binding</keyword>
<dbReference type="PROSITE" id="PS00622">
    <property type="entry name" value="HTH_LUXR_1"/>
    <property type="match status" value="1"/>
</dbReference>
<comment type="caution">
    <text evidence="3">The sequence shown here is derived from an EMBL/GenBank/DDBJ whole genome shotgun (WGS) entry which is preliminary data.</text>
</comment>
<dbReference type="Gene3D" id="1.10.10.10">
    <property type="entry name" value="Winged helix-like DNA-binding domain superfamily/Winged helix DNA-binding domain"/>
    <property type="match status" value="1"/>
</dbReference>
<dbReference type="PANTHER" id="PTHR43214:SF42">
    <property type="entry name" value="TRANSCRIPTIONAL REGULATORY PROTEIN DESR"/>
    <property type="match status" value="1"/>
</dbReference>
<evidence type="ECO:0000313" key="3">
    <source>
        <dbReference type="EMBL" id="MFD1049397.1"/>
    </source>
</evidence>
<dbReference type="InterPro" id="IPR000792">
    <property type="entry name" value="Tscrpt_reg_LuxR_C"/>
</dbReference>
<dbReference type="Proteomes" id="UP001597045">
    <property type="component" value="Unassembled WGS sequence"/>
</dbReference>
<dbReference type="SUPFAM" id="SSF46894">
    <property type="entry name" value="C-terminal effector domain of the bipartite response regulators"/>
    <property type="match status" value="1"/>
</dbReference>
<keyword evidence="4" id="KW-1185">Reference proteome</keyword>
<proteinExistence type="predicted"/>
<accession>A0ABW3MFH9</accession>
<reference evidence="4" key="1">
    <citation type="journal article" date="2019" name="Int. J. Syst. Evol. Microbiol.">
        <title>The Global Catalogue of Microorganisms (GCM) 10K type strain sequencing project: providing services to taxonomists for standard genome sequencing and annotation.</title>
        <authorList>
            <consortium name="The Broad Institute Genomics Platform"/>
            <consortium name="The Broad Institute Genome Sequencing Center for Infectious Disease"/>
            <person name="Wu L."/>
            <person name="Ma J."/>
        </authorList>
    </citation>
    <scope>NUCLEOTIDE SEQUENCE [LARGE SCALE GENOMIC DNA]</scope>
    <source>
        <strain evidence="4">JCM 31486</strain>
    </source>
</reference>
<evidence type="ECO:0000256" key="1">
    <source>
        <dbReference type="ARBA" id="ARBA00023125"/>
    </source>
</evidence>
<sequence length="101" mass="11227">MRVRGDDLVKDLKKLRKGRGILTSSIISHVGPALGEADCPLSDRELEILRMVEEDRTATDIAYALHLSAGTVRNYISSAMTKLDARNRAHAVRIARDQGWI</sequence>
<evidence type="ECO:0000313" key="4">
    <source>
        <dbReference type="Proteomes" id="UP001597045"/>
    </source>
</evidence>
<dbReference type="Pfam" id="PF00196">
    <property type="entry name" value="GerE"/>
    <property type="match status" value="1"/>
</dbReference>
<protein>
    <submittedName>
        <fullName evidence="3">Response regulator transcription factor</fullName>
    </submittedName>
</protein>
<organism evidence="3 4">
    <name type="scientific">Kibdelosporangium lantanae</name>
    <dbReference type="NCBI Taxonomy" id="1497396"/>
    <lineage>
        <taxon>Bacteria</taxon>
        <taxon>Bacillati</taxon>
        <taxon>Actinomycetota</taxon>
        <taxon>Actinomycetes</taxon>
        <taxon>Pseudonocardiales</taxon>
        <taxon>Pseudonocardiaceae</taxon>
        <taxon>Kibdelosporangium</taxon>
    </lineage>
</organism>
<gene>
    <name evidence="3" type="ORF">ACFQ1S_29600</name>
</gene>
<dbReference type="EMBL" id="JBHTIS010002152">
    <property type="protein sequence ID" value="MFD1049397.1"/>
    <property type="molecule type" value="Genomic_DNA"/>
</dbReference>
<name>A0ABW3MFH9_9PSEU</name>
<dbReference type="InterPro" id="IPR036388">
    <property type="entry name" value="WH-like_DNA-bd_sf"/>
</dbReference>
<dbReference type="CDD" id="cd06170">
    <property type="entry name" value="LuxR_C_like"/>
    <property type="match status" value="1"/>
</dbReference>
<dbReference type="PANTHER" id="PTHR43214">
    <property type="entry name" value="TWO-COMPONENT RESPONSE REGULATOR"/>
    <property type="match status" value="1"/>
</dbReference>
<evidence type="ECO:0000259" key="2">
    <source>
        <dbReference type="PROSITE" id="PS50043"/>
    </source>
</evidence>
<dbReference type="InterPro" id="IPR039420">
    <property type="entry name" value="WalR-like"/>
</dbReference>
<dbReference type="InterPro" id="IPR016032">
    <property type="entry name" value="Sig_transdc_resp-reg_C-effctor"/>
</dbReference>
<dbReference type="PROSITE" id="PS50043">
    <property type="entry name" value="HTH_LUXR_2"/>
    <property type="match status" value="1"/>
</dbReference>
<feature type="domain" description="HTH luxR-type" evidence="2">
    <location>
        <begin position="34"/>
        <end position="99"/>
    </location>
</feature>
<dbReference type="SMART" id="SM00421">
    <property type="entry name" value="HTH_LUXR"/>
    <property type="match status" value="1"/>
</dbReference>
<dbReference type="PRINTS" id="PR00038">
    <property type="entry name" value="HTHLUXR"/>
</dbReference>